<sequence>MKFRWYLSVNQELMKLLKKTVKISLQQMMLSGLIVNKLVKILLVKEDSVEQNVEEDQATGNDEEEIDGSNDEFEGLDFDDGGGIEREEQNMLQKGNVYRNINLFRAALADYAVHQDTSMAPSIQEANLLQPLPFKKLPSRPHKNRRREPRESPAAAFKRKTSSIKCDTCKQARKQKAPINNSRMATRSQSTIESQVETMQEKKIRKMAEYLAKRRDRVAGRAGGAAGVGEVGGVGGELVEMVVVNKLVFILRLTNRLSIDFVSVVVVVAHPKRSELANEQNVQMEYPLIHNCRFAIGDNPCIPRAHKVKHNGFLCCGQLKFKFNSFIRWTSRFRDIRTEKETPAKKWNSYENSSDSISDGCIGWLRWFSFPLILASGISSIYLFSFNLSSEAHVYRSPLFKYACEDVSNYYAHAEKKKGQALKKELHSISSSHQSLSYEKVWDALKILDAADINDPDASSDIVEIYSLRAVSKSIAGKLEGWNREHLWPRSYGLTYGPSLTDLHNIRPADVNVNSSRGNKYFGECLTNSTDCMKPANKEAASDTETDKKRWAPPFEVRGDIARAIMYMAVRYGFHQPGGSPILHLSDSPSIRNREMGLLSTLLKWNRLDPPSKAEHLRNDRVCMLYQHNRNPFIDHPEYANLIWNQSSKAWKNKFHYSNRGRDQTEFVEIIVGPATNTRASPI</sequence>
<feature type="compositionally biased region" description="Basic residues" evidence="3">
    <location>
        <begin position="137"/>
        <end position="147"/>
    </location>
</feature>
<proteinExistence type="predicted"/>
<comment type="caution">
    <text evidence="4">The sequence shown here is derived from an EMBL/GenBank/DDBJ whole genome shotgun (WGS) entry which is preliminary data.</text>
</comment>
<keyword evidence="1" id="KW-0540">Nuclease</keyword>
<feature type="region of interest" description="Disordered" evidence="3">
    <location>
        <begin position="130"/>
        <end position="196"/>
    </location>
</feature>
<dbReference type="PANTHER" id="PTHR33607">
    <property type="entry name" value="ENDONUCLEASE-1"/>
    <property type="match status" value="1"/>
</dbReference>
<dbReference type="EMBL" id="JAMYWD010000010">
    <property type="protein sequence ID" value="KAJ4959202.1"/>
    <property type="molecule type" value="Genomic_DNA"/>
</dbReference>
<dbReference type="PANTHER" id="PTHR33607:SF2">
    <property type="entry name" value="ENDONUCLEASE-1"/>
    <property type="match status" value="1"/>
</dbReference>
<dbReference type="Pfam" id="PF04231">
    <property type="entry name" value="Endonuclease_1"/>
    <property type="match status" value="1"/>
</dbReference>
<evidence type="ECO:0000256" key="2">
    <source>
        <dbReference type="ARBA" id="ARBA00022801"/>
    </source>
</evidence>
<dbReference type="AlphaFoldDB" id="A0A9Q0H7Y8"/>
<keyword evidence="5" id="KW-1185">Reference proteome</keyword>
<protein>
    <submittedName>
        <fullName evidence="4">Uncharacterized protein</fullName>
    </submittedName>
</protein>
<gene>
    <name evidence="4" type="ORF">NE237_026313</name>
</gene>
<accession>A0A9Q0H7Y8</accession>
<name>A0A9Q0H7Y8_9MAGN</name>
<evidence type="ECO:0000313" key="5">
    <source>
        <dbReference type="Proteomes" id="UP001141806"/>
    </source>
</evidence>
<organism evidence="4 5">
    <name type="scientific">Protea cynaroides</name>
    <dbReference type="NCBI Taxonomy" id="273540"/>
    <lineage>
        <taxon>Eukaryota</taxon>
        <taxon>Viridiplantae</taxon>
        <taxon>Streptophyta</taxon>
        <taxon>Embryophyta</taxon>
        <taxon>Tracheophyta</taxon>
        <taxon>Spermatophyta</taxon>
        <taxon>Magnoliopsida</taxon>
        <taxon>Proteales</taxon>
        <taxon>Proteaceae</taxon>
        <taxon>Protea</taxon>
    </lineage>
</organism>
<dbReference type="SUPFAM" id="SSF54060">
    <property type="entry name" value="His-Me finger endonucleases"/>
    <property type="match status" value="1"/>
</dbReference>
<dbReference type="GO" id="GO:0004518">
    <property type="term" value="F:nuclease activity"/>
    <property type="evidence" value="ECO:0007669"/>
    <property type="project" value="UniProtKB-KW"/>
</dbReference>
<evidence type="ECO:0000256" key="1">
    <source>
        <dbReference type="ARBA" id="ARBA00022722"/>
    </source>
</evidence>
<reference evidence="4" key="1">
    <citation type="journal article" date="2023" name="Plant J.">
        <title>The genome of the king protea, Protea cynaroides.</title>
        <authorList>
            <person name="Chang J."/>
            <person name="Duong T.A."/>
            <person name="Schoeman C."/>
            <person name="Ma X."/>
            <person name="Roodt D."/>
            <person name="Barker N."/>
            <person name="Li Z."/>
            <person name="Van de Peer Y."/>
            <person name="Mizrachi E."/>
        </authorList>
    </citation>
    <scope>NUCLEOTIDE SEQUENCE</scope>
    <source>
        <tissue evidence="4">Young leaves</tissue>
    </source>
</reference>
<feature type="compositionally biased region" description="Polar residues" evidence="3">
    <location>
        <begin position="178"/>
        <end position="196"/>
    </location>
</feature>
<evidence type="ECO:0000313" key="4">
    <source>
        <dbReference type="EMBL" id="KAJ4959202.1"/>
    </source>
</evidence>
<dbReference type="OrthoDB" id="2015847at2759"/>
<keyword evidence="2" id="KW-0378">Hydrolase</keyword>
<dbReference type="InterPro" id="IPR007346">
    <property type="entry name" value="Endonuclease-I"/>
</dbReference>
<dbReference type="GO" id="GO:0016787">
    <property type="term" value="F:hydrolase activity"/>
    <property type="evidence" value="ECO:0007669"/>
    <property type="project" value="UniProtKB-KW"/>
</dbReference>
<feature type="region of interest" description="Disordered" evidence="3">
    <location>
        <begin position="52"/>
        <end position="80"/>
    </location>
</feature>
<dbReference type="InterPro" id="IPR044925">
    <property type="entry name" value="His-Me_finger_sf"/>
</dbReference>
<evidence type="ECO:0000256" key="3">
    <source>
        <dbReference type="SAM" id="MobiDB-lite"/>
    </source>
</evidence>
<dbReference type="Proteomes" id="UP001141806">
    <property type="component" value="Unassembled WGS sequence"/>
</dbReference>